<dbReference type="InterPro" id="IPR006035">
    <property type="entry name" value="Ureohydrolase"/>
</dbReference>
<keyword evidence="1 3" id="KW-0479">Metal-binding</keyword>
<comment type="cofactor">
    <cofactor evidence="3">
        <name>Mn(2+)</name>
        <dbReference type="ChEBI" id="CHEBI:29035"/>
    </cofactor>
    <text evidence="3">Binds 2 manganese ions per subunit.</text>
</comment>
<sequence length="370" mass="40001">MSTSQLSSIRRGDGIYGLPFTPEEARFILIPVPWEPTTSYGRGTARGPSAIFRASQQVDLFDLQYGRAWEEGIAMLDVDPDIVRWNAEACAASEPVIAVGGDVEGDPELQARVDRVNVLSAQLNDRVGALTRAWLERGRIVGIVGGDHSCPYGAIAAYAERYPGMGILHIDAHADLRNAFEGFTDSHASIFYNVLTRLPSVGPLVQVGLRDVCEEEVSFIENSRGRVIPFYDTVIGERLCDGEPFNAIADEVINALPQDVYVSFDIDGLDPSQGPHTGTPVPGGLSFRQVTALLSRLRHSGRRVVGFDLNEVAPGPSFQKNDGSNGAHQDEWDANVGARLLYKLIGLTRLSQGGSGGARAPKMTAGVTRR</sequence>
<dbReference type="Pfam" id="PF00491">
    <property type="entry name" value="Arginase"/>
    <property type="match status" value="1"/>
</dbReference>
<dbReference type="CDD" id="cd11593">
    <property type="entry name" value="Agmatinase-like_2"/>
    <property type="match status" value="1"/>
</dbReference>
<feature type="binding site" evidence="3">
    <location>
        <position position="173"/>
    </location>
    <ligand>
        <name>Mn(2+)</name>
        <dbReference type="ChEBI" id="CHEBI:29035"/>
        <label>1</label>
    </ligand>
</feature>
<feature type="binding site" evidence="3">
    <location>
        <position position="148"/>
    </location>
    <ligand>
        <name>Mn(2+)</name>
        <dbReference type="ChEBI" id="CHEBI:29035"/>
        <label>1</label>
    </ligand>
</feature>
<dbReference type="GO" id="GO:0033389">
    <property type="term" value="P:putrescine biosynthetic process from arginine, via agmatine"/>
    <property type="evidence" value="ECO:0007669"/>
    <property type="project" value="TreeGrafter"/>
</dbReference>
<dbReference type="PATRIC" id="fig|52.7.peg.4415"/>
<dbReference type="AlphaFoldDB" id="A0A0K1EG53"/>
<dbReference type="GO" id="GO:0004053">
    <property type="term" value="F:arginase activity"/>
    <property type="evidence" value="ECO:0007669"/>
    <property type="project" value="UniProtKB-EC"/>
</dbReference>
<evidence type="ECO:0000256" key="2">
    <source>
        <dbReference type="ARBA" id="ARBA00022801"/>
    </source>
</evidence>
<dbReference type="STRING" id="52.CMC5_040060"/>
<protein>
    <submittedName>
        <fullName evidence="5">Arginase</fullName>
        <ecNumber evidence="5">3.5.3.1</ecNumber>
    </submittedName>
</protein>
<dbReference type="PIRSF" id="PIRSF036979">
    <property type="entry name" value="Arginase"/>
    <property type="match status" value="1"/>
</dbReference>
<keyword evidence="2 5" id="KW-0378">Hydrolase</keyword>
<dbReference type="PRINTS" id="PR00116">
    <property type="entry name" value="ARGINASE"/>
</dbReference>
<evidence type="ECO:0000313" key="6">
    <source>
        <dbReference type="Proteomes" id="UP000067626"/>
    </source>
</evidence>
<dbReference type="OrthoDB" id="9789727at2"/>
<organism evidence="5 6">
    <name type="scientific">Chondromyces crocatus</name>
    <dbReference type="NCBI Taxonomy" id="52"/>
    <lineage>
        <taxon>Bacteria</taxon>
        <taxon>Pseudomonadati</taxon>
        <taxon>Myxococcota</taxon>
        <taxon>Polyangia</taxon>
        <taxon>Polyangiales</taxon>
        <taxon>Polyangiaceae</taxon>
        <taxon>Chondromyces</taxon>
    </lineage>
</organism>
<feature type="binding site" evidence="3">
    <location>
        <position position="265"/>
    </location>
    <ligand>
        <name>Mn(2+)</name>
        <dbReference type="ChEBI" id="CHEBI:29035"/>
        <label>1</label>
    </ligand>
</feature>
<dbReference type="EMBL" id="CP012159">
    <property type="protein sequence ID" value="AKT39855.1"/>
    <property type="molecule type" value="Genomic_DNA"/>
</dbReference>
<gene>
    <name evidence="5" type="primary">rocF</name>
    <name evidence="5" type="ORF">CMC5_040060</name>
</gene>
<evidence type="ECO:0000256" key="1">
    <source>
        <dbReference type="ARBA" id="ARBA00022723"/>
    </source>
</evidence>
<dbReference type="InterPro" id="IPR023696">
    <property type="entry name" value="Ureohydrolase_dom_sf"/>
</dbReference>
<reference evidence="5 6" key="1">
    <citation type="submission" date="2015-07" db="EMBL/GenBank/DDBJ databases">
        <title>Genome analysis of myxobacterium Chondromyces crocatus Cm c5 reveals a high potential for natural compound synthesis and the genetic basis for the loss of fruiting body formation.</title>
        <authorList>
            <person name="Zaburannyi N."/>
            <person name="Bunk B."/>
            <person name="Maier J."/>
            <person name="Overmann J."/>
            <person name="Mueller R."/>
        </authorList>
    </citation>
    <scope>NUCLEOTIDE SEQUENCE [LARGE SCALE GENOMIC DNA]</scope>
    <source>
        <strain evidence="5 6">Cm c5</strain>
    </source>
</reference>
<dbReference type="Gene3D" id="3.40.800.10">
    <property type="entry name" value="Ureohydrolase domain"/>
    <property type="match status" value="1"/>
</dbReference>
<feature type="binding site" evidence="3">
    <location>
        <position position="175"/>
    </location>
    <ligand>
        <name>Mn(2+)</name>
        <dbReference type="ChEBI" id="CHEBI:29035"/>
        <label>1</label>
    </ligand>
</feature>
<dbReference type="EC" id="3.5.3.1" evidence="5"/>
<name>A0A0K1EG53_CHOCO</name>
<evidence type="ECO:0000256" key="3">
    <source>
        <dbReference type="PIRSR" id="PIRSR036979-1"/>
    </source>
</evidence>
<accession>A0A0K1EG53</accession>
<comment type="similarity">
    <text evidence="4">Belongs to the arginase family.</text>
</comment>
<dbReference type="Proteomes" id="UP000067626">
    <property type="component" value="Chromosome"/>
</dbReference>
<dbReference type="GO" id="GO:0046872">
    <property type="term" value="F:metal ion binding"/>
    <property type="evidence" value="ECO:0007669"/>
    <property type="project" value="UniProtKB-KW"/>
</dbReference>
<dbReference type="RefSeq" id="WP_063796311.1">
    <property type="nucleotide sequence ID" value="NZ_CP012159.1"/>
</dbReference>
<dbReference type="KEGG" id="ccro:CMC5_040060"/>
<dbReference type="SUPFAM" id="SSF52768">
    <property type="entry name" value="Arginase/deacetylase"/>
    <property type="match status" value="1"/>
</dbReference>
<feature type="binding site" evidence="3">
    <location>
        <position position="171"/>
    </location>
    <ligand>
        <name>Mn(2+)</name>
        <dbReference type="ChEBI" id="CHEBI:29035"/>
        <label>1</label>
    </ligand>
</feature>
<dbReference type="PANTHER" id="PTHR11358:SF26">
    <property type="entry name" value="GUANIDINO ACID HYDROLASE, MITOCHONDRIAL"/>
    <property type="match status" value="1"/>
</dbReference>
<evidence type="ECO:0000313" key="5">
    <source>
        <dbReference type="EMBL" id="AKT39855.1"/>
    </source>
</evidence>
<dbReference type="GO" id="GO:0008783">
    <property type="term" value="F:agmatinase activity"/>
    <property type="evidence" value="ECO:0007669"/>
    <property type="project" value="TreeGrafter"/>
</dbReference>
<proteinExistence type="inferred from homology"/>
<feature type="binding site" evidence="3">
    <location>
        <position position="267"/>
    </location>
    <ligand>
        <name>Mn(2+)</name>
        <dbReference type="ChEBI" id="CHEBI:29035"/>
        <label>1</label>
    </ligand>
</feature>
<keyword evidence="3" id="KW-0464">Manganese</keyword>
<dbReference type="PROSITE" id="PS51409">
    <property type="entry name" value="ARGINASE_2"/>
    <property type="match status" value="1"/>
</dbReference>
<dbReference type="PANTHER" id="PTHR11358">
    <property type="entry name" value="ARGINASE/AGMATINASE"/>
    <property type="match status" value="1"/>
</dbReference>
<evidence type="ECO:0000256" key="4">
    <source>
        <dbReference type="PROSITE-ProRule" id="PRU00742"/>
    </source>
</evidence>
<keyword evidence="6" id="KW-1185">Reference proteome</keyword>